<dbReference type="Proteomes" id="UP000032735">
    <property type="component" value="Chromosome"/>
</dbReference>
<reference evidence="1 2" key="1">
    <citation type="submission" date="2013-07" db="EMBL/GenBank/DDBJ databases">
        <authorList>
            <person name="Genoscope - CEA"/>
        </authorList>
    </citation>
    <scope>NUCLEOTIDE SEQUENCE [LARGE SCALE GENOMIC DNA]</scope>
    <source>
        <strain evidence="1 2">G6</strain>
    </source>
</reference>
<sequence>MTKLKPIETATNRDIKIELREVYVVHGANKAYLSEKGALNKLAYVRAQEQFNQEGKQTNHTKVINHEDGSTIYHVGEMIPEFIERHAQVLEELHTSVKREKELIRTRKEYIKAIEKHRKDQEELILLGRKISQLLQK</sequence>
<dbReference type="KEGG" id="xpo:XPG1_0898"/>
<dbReference type="AlphaFoldDB" id="A0A068R025"/>
<name>A0A068R025_9GAMM</name>
<keyword evidence="2" id="KW-1185">Reference proteome</keyword>
<proteinExistence type="predicted"/>
<dbReference type="STRING" id="1354304.XPG1_0898"/>
<evidence type="ECO:0000313" key="1">
    <source>
        <dbReference type="EMBL" id="CDG20553.1"/>
    </source>
</evidence>
<evidence type="ECO:0000313" key="2">
    <source>
        <dbReference type="Proteomes" id="UP000032735"/>
    </source>
</evidence>
<accession>A0A068R025</accession>
<protein>
    <submittedName>
        <fullName evidence="1">Uncharacterized protein</fullName>
    </submittedName>
</protein>
<dbReference type="EMBL" id="FO704551">
    <property type="protein sequence ID" value="CDG20553.1"/>
    <property type="molecule type" value="Genomic_DNA"/>
</dbReference>
<organism evidence="1 2">
    <name type="scientific">Xenorhabdus poinarii G6</name>
    <dbReference type="NCBI Taxonomy" id="1354304"/>
    <lineage>
        <taxon>Bacteria</taxon>
        <taxon>Pseudomonadati</taxon>
        <taxon>Pseudomonadota</taxon>
        <taxon>Gammaproteobacteria</taxon>
        <taxon>Enterobacterales</taxon>
        <taxon>Morganellaceae</taxon>
        <taxon>Xenorhabdus</taxon>
    </lineage>
</organism>
<dbReference type="HOGENOM" id="CLU_155234_0_0_6"/>
<dbReference type="RefSeq" id="WP_045957925.1">
    <property type="nucleotide sequence ID" value="NZ_FO704551.1"/>
</dbReference>
<gene>
    <name evidence="1" type="ORF">XPG1_0898</name>
</gene>